<dbReference type="EMBL" id="GBRH01162682">
    <property type="protein sequence ID" value="JAE35214.1"/>
    <property type="molecule type" value="Transcribed_RNA"/>
</dbReference>
<evidence type="ECO:0000256" key="1">
    <source>
        <dbReference type="SAM" id="Phobius"/>
    </source>
</evidence>
<evidence type="ECO:0000313" key="2">
    <source>
        <dbReference type="EMBL" id="JAE35214.1"/>
    </source>
</evidence>
<keyword evidence="1" id="KW-0812">Transmembrane</keyword>
<protein>
    <submittedName>
        <fullName evidence="2">Uncharacterized protein</fullName>
    </submittedName>
</protein>
<keyword evidence="1" id="KW-0472">Membrane</keyword>
<dbReference type="AlphaFoldDB" id="A0A0A9HHC7"/>
<sequence>MLFDSLSKVFSLYTETHTLMSSCHFVLVVIFTAYFFGPVIECVTPIVYI</sequence>
<reference evidence="2" key="1">
    <citation type="submission" date="2014-09" db="EMBL/GenBank/DDBJ databases">
        <authorList>
            <person name="Magalhaes I.L.F."/>
            <person name="Oliveira U."/>
            <person name="Santos F.R."/>
            <person name="Vidigal T.H.D.A."/>
            <person name="Brescovit A.D."/>
            <person name="Santos A.J."/>
        </authorList>
    </citation>
    <scope>NUCLEOTIDE SEQUENCE</scope>
    <source>
        <tissue evidence="2">Shoot tissue taken approximately 20 cm above the soil surface</tissue>
    </source>
</reference>
<organism evidence="2">
    <name type="scientific">Arundo donax</name>
    <name type="common">Giant reed</name>
    <name type="synonym">Donax arundinaceus</name>
    <dbReference type="NCBI Taxonomy" id="35708"/>
    <lineage>
        <taxon>Eukaryota</taxon>
        <taxon>Viridiplantae</taxon>
        <taxon>Streptophyta</taxon>
        <taxon>Embryophyta</taxon>
        <taxon>Tracheophyta</taxon>
        <taxon>Spermatophyta</taxon>
        <taxon>Magnoliopsida</taxon>
        <taxon>Liliopsida</taxon>
        <taxon>Poales</taxon>
        <taxon>Poaceae</taxon>
        <taxon>PACMAD clade</taxon>
        <taxon>Arundinoideae</taxon>
        <taxon>Arundineae</taxon>
        <taxon>Arundo</taxon>
    </lineage>
</organism>
<name>A0A0A9HHC7_ARUDO</name>
<accession>A0A0A9HHC7</accession>
<proteinExistence type="predicted"/>
<reference evidence="2" key="2">
    <citation type="journal article" date="2015" name="Data Brief">
        <title>Shoot transcriptome of the giant reed, Arundo donax.</title>
        <authorList>
            <person name="Barrero R.A."/>
            <person name="Guerrero F.D."/>
            <person name="Moolhuijzen P."/>
            <person name="Goolsby J.A."/>
            <person name="Tidwell J."/>
            <person name="Bellgard S.E."/>
            <person name="Bellgard M.I."/>
        </authorList>
    </citation>
    <scope>NUCLEOTIDE SEQUENCE</scope>
    <source>
        <tissue evidence="2">Shoot tissue taken approximately 20 cm above the soil surface</tissue>
    </source>
</reference>
<keyword evidence="1" id="KW-1133">Transmembrane helix</keyword>
<feature type="transmembrane region" description="Helical" evidence="1">
    <location>
        <begin position="25"/>
        <end position="48"/>
    </location>
</feature>